<comment type="caution">
    <text evidence="2">The sequence shown here is derived from an EMBL/GenBank/DDBJ whole genome shotgun (WGS) entry which is preliminary data.</text>
</comment>
<dbReference type="PANTHER" id="PTHR33882">
    <property type="entry name" value="PATHOGENIC TYPE III EFFECTOR AVIRULENCE FACTOR AVR AVRRPT-CLEAVAGE: CLEAVAGE SITE PROTEIN"/>
    <property type="match status" value="1"/>
</dbReference>
<name>A0AAN9RZG2_PSOTE</name>
<gene>
    <name evidence="2" type="ORF">VNO78_31841</name>
</gene>
<feature type="domain" description="RIN4 pathogenic type III effector avirulence factor Avr cleavage site" evidence="1">
    <location>
        <begin position="2"/>
        <end position="31"/>
    </location>
</feature>
<evidence type="ECO:0000313" key="3">
    <source>
        <dbReference type="Proteomes" id="UP001386955"/>
    </source>
</evidence>
<dbReference type="EMBL" id="JAYMYS010000008">
    <property type="protein sequence ID" value="KAK7385895.1"/>
    <property type="molecule type" value="Genomic_DNA"/>
</dbReference>
<organism evidence="2 3">
    <name type="scientific">Psophocarpus tetragonolobus</name>
    <name type="common">Winged bean</name>
    <name type="synonym">Dolichos tetragonolobus</name>
    <dbReference type="NCBI Taxonomy" id="3891"/>
    <lineage>
        <taxon>Eukaryota</taxon>
        <taxon>Viridiplantae</taxon>
        <taxon>Streptophyta</taxon>
        <taxon>Embryophyta</taxon>
        <taxon>Tracheophyta</taxon>
        <taxon>Spermatophyta</taxon>
        <taxon>Magnoliopsida</taxon>
        <taxon>eudicotyledons</taxon>
        <taxon>Gunneridae</taxon>
        <taxon>Pentapetalae</taxon>
        <taxon>rosids</taxon>
        <taxon>fabids</taxon>
        <taxon>Fabales</taxon>
        <taxon>Fabaceae</taxon>
        <taxon>Papilionoideae</taxon>
        <taxon>50 kb inversion clade</taxon>
        <taxon>NPAAA clade</taxon>
        <taxon>indigoferoid/millettioid clade</taxon>
        <taxon>Phaseoleae</taxon>
        <taxon>Psophocarpus</taxon>
    </lineage>
</organism>
<evidence type="ECO:0000313" key="2">
    <source>
        <dbReference type="EMBL" id="KAK7385895.1"/>
    </source>
</evidence>
<keyword evidence="3" id="KW-1185">Reference proteome</keyword>
<sequence length="100" mass="11444">MSVPQFGGWDQNTSGVTYYTMVFNQARANKKHKKTYLTAIRRNSFGSEKGFINVNHDQALHHHGYANHDPVHAHEDHVIMGKKRFLTYINCCIKPTIATT</sequence>
<proteinExistence type="predicted"/>
<protein>
    <recommendedName>
        <fullName evidence="1">RIN4 pathogenic type III effector avirulence factor Avr cleavage site domain-containing protein</fullName>
    </recommendedName>
</protein>
<evidence type="ECO:0000259" key="1">
    <source>
        <dbReference type="Pfam" id="PF05627"/>
    </source>
</evidence>
<dbReference type="InterPro" id="IPR008700">
    <property type="entry name" value="TypeIII_avirulence_cleave"/>
</dbReference>
<reference evidence="2 3" key="1">
    <citation type="submission" date="2024-01" db="EMBL/GenBank/DDBJ databases">
        <title>The genomes of 5 underutilized Papilionoideae crops provide insights into root nodulation and disease resistanc.</title>
        <authorList>
            <person name="Jiang F."/>
        </authorList>
    </citation>
    <scope>NUCLEOTIDE SEQUENCE [LARGE SCALE GENOMIC DNA]</scope>
    <source>
        <strain evidence="2">DUOXIRENSHENG_FW03</strain>
        <tissue evidence="2">Leaves</tissue>
    </source>
</reference>
<dbReference type="PANTHER" id="PTHR33882:SF11">
    <property type="entry name" value="RPM1-INTERACTING PROTEIN 4 (RIN4) FAMILY PROTEIN"/>
    <property type="match status" value="1"/>
</dbReference>
<dbReference type="Proteomes" id="UP001386955">
    <property type="component" value="Unassembled WGS sequence"/>
</dbReference>
<accession>A0AAN9RZG2</accession>
<dbReference type="Pfam" id="PF05627">
    <property type="entry name" value="AvrRpt-cleavage"/>
    <property type="match status" value="1"/>
</dbReference>
<dbReference type="AlphaFoldDB" id="A0AAN9RZG2"/>